<keyword evidence="3" id="KW-1185">Reference proteome</keyword>
<sequence length="641" mass="73866">MFATHASFYTLKPVPLLIMLLFVLFIQIRCLDSPIAKELISESENSIHFFDYQLDNLDSLMNSGLSKALTESTETQADCQNLNMGTSKVLPFDLNDLPQDFESETSNNDAETVSGLGKERDSLQLQASKKQLLDPIKDSSMSSSSKRLRAMSSSTPETVPMQTQLGTEPGAERKQLLIINSHLKIDTQNKNLQPSKPLLKILSSGSSDKVFPNDLNLQSEKIPTMRKGSKNKLGVKQNNYSTNLGTGKECKGKKKIISVEKGKSLKSMAKKLNDQNALVTELTDKSNTMKSLNQIHLSIDSIKNLLSVKIYRSGPFDLEGKRQYSSPYNRELVDFIEKNLKGVIPKELDDYEFSQEFLETIKENFWRKDLGIFLINNESLLKIMPYFDSQTKNGKSNWINISDKGLETCDQNKSFNNFSFRLVFKKFIKFENFSRFFFTEKIRQRSIIFFTELNSKLLILKERKGKTIKKKSVDAIINQTWDAMTAFLAYVHAINAIIVPVEGMAPLSQDQLITKQEEAFEFFYELHSDIEKFCFKKRTRRSTRACSTIRTENLSFEQIKDHSMNQLFNTLVYSHHVAWIYIELWLTRYRPELQEINCMFYQEQHLVKRSKFMGFLNKICFIFFSGMVKHEELEQAKSRGN</sequence>
<feature type="region of interest" description="Disordered" evidence="1">
    <location>
        <begin position="98"/>
        <end position="164"/>
    </location>
</feature>
<name>A0AAV0BQM5_PHAPC</name>
<evidence type="ECO:0000313" key="2">
    <source>
        <dbReference type="EMBL" id="CAH7688659.1"/>
    </source>
</evidence>
<dbReference type="EMBL" id="CALTRL010006001">
    <property type="protein sequence ID" value="CAH7688659.1"/>
    <property type="molecule type" value="Genomic_DNA"/>
</dbReference>
<comment type="caution">
    <text evidence="2">The sequence shown here is derived from an EMBL/GenBank/DDBJ whole genome shotgun (WGS) entry which is preliminary data.</text>
</comment>
<reference evidence="2" key="1">
    <citation type="submission" date="2022-06" db="EMBL/GenBank/DDBJ databases">
        <authorList>
            <consortium name="SYNGENTA / RWTH Aachen University"/>
        </authorList>
    </citation>
    <scope>NUCLEOTIDE SEQUENCE</scope>
</reference>
<accession>A0AAV0BQM5</accession>
<organism evidence="2 3">
    <name type="scientific">Phakopsora pachyrhizi</name>
    <name type="common">Asian soybean rust disease fungus</name>
    <dbReference type="NCBI Taxonomy" id="170000"/>
    <lineage>
        <taxon>Eukaryota</taxon>
        <taxon>Fungi</taxon>
        <taxon>Dikarya</taxon>
        <taxon>Basidiomycota</taxon>
        <taxon>Pucciniomycotina</taxon>
        <taxon>Pucciniomycetes</taxon>
        <taxon>Pucciniales</taxon>
        <taxon>Phakopsoraceae</taxon>
        <taxon>Phakopsora</taxon>
    </lineage>
</organism>
<feature type="compositionally biased region" description="Low complexity" evidence="1">
    <location>
        <begin position="139"/>
        <end position="154"/>
    </location>
</feature>
<proteinExistence type="predicted"/>
<evidence type="ECO:0000313" key="3">
    <source>
        <dbReference type="Proteomes" id="UP001153365"/>
    </source>
</evidence>
<feature type="compositionally biased region" description="Polar residues" evidence="1">
    <location>
        <begin position="155"/>
        <end position="164"/>
    </location>
</feature>
<protein>
    <submittedName>
        <fullName evidence="2">Expressed protein</fullName>
    </submittedName>
</protein>
<evidence type="ECO:0000256" key="1">
    <source>
        <dbReference type="SAM" id="MobiDB-lite"/>
    </source>
</evidence>
<dbReference type="Proteomes" id="UP001153365">
    <property type="component" value="Unassembled WGS sequence"/>
</dbReference>
<gene>
    <name evidence="2" type="ORF">PPACK8108_LOCUS23647</name>
</gene>
<dbReference type="AlphaFoldDB" id="A0AAV0BQM5"/>